<dbReference type="EMBL" id="JARNBH010000042">
    <property type="protein sequence ID" value="MEC0276783.1"/>
    <property type="molecule type" value="Genomic_DNA"/>
</dbReference>
<dbReference type="Pfam" id="PF01695">
    <property type="entry name" value="IstB_IS21"/>
    <property type="match status" value="1"/>
</dbReference>
<keyword evidence="3" id="KW-1185">Reference proteome</keyword>
<dbReference type="InterPro" id="IPR027417">
    <property type="entry name" value="P-loop_NTPase"/>
</dbReference>
<feature type="domain" description="IstB-like ATP-binding" evidence="1">
    <location>
        <begin position="97"/>
        <end position="212"/>
    </location>
</feature>
<protein>
    <submittedName>
        <fullName evidence="2">ATP-binding protein</fullName>
    </submittedName>
</protein>
<accession>A0AAW9NE89</accession>
<comment type="caution">
    <text evidence="2">The sequence shown here is derived from an EMBL/GenBank/DDBJ whole genome shotgun (WGS) entry which is preliminary data.</text>
</comment>
<organism evidence="2 3">
    <name type="scientific">Peribacillus castrilensis</name>
    <dbReference type="NCBI Taxonomy" id="2897690"/>
    <lineage>
        <taxon>Bacteria</taxon>
        <taxon>Bacillati</taxon>
        <taxon>Bacillota</taxon>
        <taxon>Bacilli</taxon>
        <taxon>Bacillales</taxon>
        <taxon>Bacillaceae</taxon>
        <taxon>Peribacillus</taxon>
    </lineage>
</organism>
<gene>
    <name evidence="2" type="ORF">P4706_27730</name>
</gene>
<dbReference type="GO" id="GO:0005524">
    <property type="term" value="F:ATP binding"/>
    <property type="evidence" value="ECO:0007669"/>
    <property type="project" value="UniProtKB-KW"/>
</dbReference>
<dbReference type="Gene3D" id="3.40.50.300">
    <property type="entry name" value="P-loop containing nucleotide triphosphate hydrolases"/>
    <property type="match status" value="1"/>
</dbReference>
<reference evidence="2 3" key="1">
    <citation type="submission" date="2023-03" db="EMBL/GenBank/DDBJ databases">
        <title>Bacillus Genome Sequencing.</title>
        <authorList>
            <person name="Dunlap C."/>
        </authorList>
    </citation>
    <scope>NUCLEOTIDE SEQUENCE [LARGE SCALE GENOMIC DNA]</scope>
    <source>
        <strain evidence="2 3">B-41290</strain>
    </source>
</reference>
<dbReference type="GO" id="GO:0006260">
    <property type="term" value="P:DNA replication"/>
    <property type="evidence" value="ECO:0007669"/>
    <property type="project" value="TreeGrafter"/>
</dbReference>
<dbReference type="RefSeq" id="WP_367408324.1">
    <property type="nucleotide sequence ID" value="NZ_JARNBH010000042.1"/>
</dbReference>
<dbReference type="SUPFAM" id="SSF52540">
    <property type="entry name" value="P-loop containing nucleoside triphosphate hydrolases"/>
    <property type="match status" value="1"/>
</dbReference>
<dbReference type="InterPro" id="IPR002611">
    <property type="entry name" value="IstB_ATP-bd"/>
</dbReference>
<keyword evidence="2" id="KW-0547">Nucleotide-binding</keyword>
<dbReference type="PANTHER" id="PTHR30050:SF4">
    <property type="entry name" value="ATP-BINDING PROTEIN RV3427C IN INSERTION SEQUENCE-RELATED"/>
    <property type="match status" value="1"/>
</dbReference>
<dbReference type="Proteomes" id="UP001307168">
    <property type="component" value="Unassembled WGS sequence"/>
</dbReference>
<evidence type="ECO:0000313" key="3">
    <source>
        <dbReference type="Proteomes" id="UP001307168"/>
    </source>
</evidence>
<evidence type="ECO:0000313" key="2">
    <source>
        <dbReference type="EMBL" id="MEC0276783.1"/>
    </source>
</evidence>
<dbReference type="AlphaFoldDB" id="A0AAW9NE89"/>
<sequence>MQPPYEECIGCIATKWCKRYSGEAPKPEKPDWCNPRFRLMKALSLTNIPKRYINANKYNYKADEFNKPIAKELKPYLENILREVNDGRQFFFFGERPGTGKSFHAFMLLNQYVYKACLTNQMDFEHPLVYFIGYADLMNELRYNRDSEDLSKVIEIVKNVPFLLLDDVGAGTTSEFTDEQTFLVLNHRYNNNLSTAFTSNFTPKELQTKLNPRIVSRMLSDSVLIKFIGEDKRGWRKPNA</sequence>
<evidence type="ECO:0000259" key="1">
    <source>
        <dbReference type="Pfam" id="PF01695"/>
    </source>
</evidence>
<name>A0AAW9NE89_9BACI</name>
<dbReference type="PANTHER" id="PTHR30050">
    <property type="entry name" value="CHROMOSOMAL REPLICATION INITIATOR PROTEIN DNAA"/>
    <property type="match status" value="1"/>
</dbReference>
<keyword evidence="2" id="KW-0067">ATP-binding</keyword>
<proteinExistence type="predicted"/>